<protein>
    <recommendedName>
        <fullName evidence="4">Outer membrane protein assembly factor BamB</fullName>
    </recommendedName>
</protein>
<feature type="chain" id="PRO_5021049977" description="Outer membrane protein assembly factor BamB" evidence="5">
    <location>
        <begin position="22"/>
        <end position="392"/>
    </location>
</feature>
<dbReference type="GO" id="GO:0051205">
    <property type="term" value="P:protein insertion into membrane"/>
    <property type="evidence" value="ECO:0007669"/>
    <property type="project" value="UniProtKB-UniRule"/>
</dbReference>
<dbReference type="InterPro" id="IPR011047">
    <property type="entry name" value="Quinoprotein_ADH-like_sf"/>
</dbReference>
<dbReference type="NCBIfam" id="TIGR03300">
    <property type="entry name" value="assembly_YfgL"/>
    <property type="match status" value="1"/>
</dbReference>
<comment type="subcellular location">
    <subcellularLocation>
        <location evidence="4">Cell outer membrane</location>
        <topology evidence="4">Lipid-anchor</topology>
    </subcellularLocation>
</comment>
<evidence type="ECO:0000313" key="7">
    <source>
        <dbReference type="EMBL" id="TCK58831.1"/>
    </source>
</evidence>
<name>A0A4V2PRQ5_9GAMM</name>
<evidence type="ECO:0000256" key="2">
    <source>
        <dbReference type="ARBA" id="ARBA00023136"/>
    </source>
</evidence>
<dbReference type="Proteomes" id="UP000295565">
    <property type="component" value="Unassembled WGS sequence"/>
</dbReference>
<feature type="domain" description="Pyrrolo-quinoline quinone repeat" evidence="6">
    <location>
        <begin position="75"/>
        <end position="318"/>
    </location>
</feature>
<keyword evidence="4" id="KW-0449">Lipoprotein</keyword>
<evidence type="ECO:0000256" key="3">
    <source>
        <dbReference type="ARBA" id="ARBA00023237"/>
    </source>
</evidence>
<sequence length="392" mass="42177">MVKVFRLLFASGLLMLVVACSSDKPVHKPAPTPEVVNKFEPQQVWSASIGDGVGNYYSQLQPTVANSTVYAASRGGEVKAFSLKGKQLWDTDVTELKGHKQYTVDGSARLSGGILAAFDMVFVGSENAQLFALDAKTGKLKWRTAMPGEVVASPSVGEGILAVVTNNGHLVAVDPQSGNILWNITLDLPSLTLRGKAVPVISNGVVILGRSNGSVSVFSVKNGQQVFSTRIGQSNGSTQLEQLADVDSQPLLLDNELFAISYNGSLVALNLQNGRTSWKRSYAAYRDMAIAGSELLISDRSSHLVDLDRFSGSENWQQTQLSYRNITAPAVVGNYVLVGDSEGYLYWISRDTGKFVAKVDIGGDGLYVAPVVTDKLIIIQTRDGKLIAYKRA</sequence>
<dbReference type="HAMAP" id="MF_00923">
    <property type="entry name" value="OM_assembly_BamB"/>
    <property type="match status" value="1"/>
</dbReference>
<evidence type="ECO:0000256" key="1">
    <source>
        <dbReference type="ARBA" id="ARBA00022729"/>
    </source>
</evidence>
<evidence type="ECO:0000256" key="4">
    <source>
        <dbReference type="HAMAP-Rule" id="MF_00923"/>
    </source>
</evidence>
<dbReference type="GO" id="GO:0043165">
    <property type="term" value="P:Gram-negative-bacterium-type cell outer membrane assembly"/>
    <property type="evidence" value="ECO:0007669"/>
    <property type="project" value="UniProtKB-UniRule"/>
</dbReference>
<evidence type="ECO:0000259" key="6">
    <source>
        <dbReference type="Pfam" id="PF13360"/>
    </source>
</evidence>
<comment type="caution">
    <text evidence="7">The sequence shown here is derived from an EMBL/GenBank/DDBJ whole genome shotgun (WGS) entry which is preliminary data.</text>
</comment>
<keyword evidence="8" id="KW-1185">Reference proteome</keyword>
<evidence type="ECO:0000313" key="8">
    <source>
        <dbReference type="Proteomes" id="UP000295565"/>
    </source>
</evidence>
<dbReference type="RefSeq" id="WP_131911782.1">
    <property type="nucleotide sequence ID" value="NZ_OU594967.1"/>
</dbReference>
<proteinExistence type="inferred from homology"/>
<evidence type="ECO:0000256" key="5">
    <source>
        <dbReference type="SAM" id="SignalP"/>
    </source>
</evidence>
<keyword evidence="2 4" id="KW-0472">Membrane</keyword>
<dbReference type="InterPro" id="IPR017687">
    <property type="entry name" value="BamB"/>
</dbReference>
<dbReference type="Pfam" id="PF13360">
    <property type="entry name" value="PQQ_2"/>
    <property type="match status" value="1"/>
</dbReference>
<dbReference type="SMART" id="SM00564">
    <property type="entry name" value="PQQ"/>
    <property type="match status" value="6"/>
</dbReference>
<keyword evidence="1 4" id="KW-0732">Signal</keyword>
<keyword evidence="3 4" id="KW-0998">Cell outer membrane</keyword>
<gene>
    <name evidence="4" type="primary">bamB</name>
    <name evidence="7" type="ORF">EV690_0980</name>
</gene>
<comment type="function">
    <text evidence="4">Part of the outer membrane protein assembly complex, which is involved in assembly and insertion of beta-barrel proteins into the outer membrane.</text>
</comment>
<dbReference type="NCBIfam" id="NF008351">
    <property type="entry name" value="PRK11138.1"/>
    <property type="match status" value="1"/>
</dbReference>
<dbReference type="PROSITE" id="PS51257">
    <property type="entry name" value="PROKAR_LIPOPROTEIN"/>
    <property type="match status" value="1"/>
</dbReference>
<accession>A0A4V2PRQ5</accession>
<organism evidence="7 8">
    <name type="scientific">Celerinatantimonas diazotrophica</name>
    <dbReference type="NCBI Taxonomy" id="412034"/>
    <lineage>
        <taxon>Bacteria</taxon>
        <taxon>Pseudomonadati</taxon>
        <taxon>Pseudomonadota</taxon>
        <taxon>Gammaproteobacteria</taxon>
        <taxon>Celerinatantimonadaceae</taxon>
        <taxon>Celerinatantimonas</taxon>
    </lineage>
</organism>
<dbReference type="AlphaFoldDB" id="A0A4V2PRQ5"/>
<dbReference type="SUPFAM" id="SSF50998">
    <property type="entry name" value="Quinoprotein alcohol dehydrogenase-like"/>
    <property type="match status" value="1"/>
</dbReference>
<feature type="signal peptide" evidence="5">
    <location>
        <begin position="1"/>
        <end position="21"/>
    </location>
</feature>
<dbReference type="InterPro" id="IPR002372">
    <property type="entry name" value="PQQ_rpt_dom"/>
</dbReference>
<dbReference type="PANTHER" id="PTHR34512">
    <property type="entry name" value="CELL SURFACE PROTEIN"/>
    <property type="match status" value="1"/>
</dbReference>
<dbReference type="InterPro" id="IPR015943">
    <property type="entry name" value="WD40/YVTN_repeat-like_dom_sf"/>
</dbReference>
<reference evidence="7 8" key="1">
    <citation type="submission" date="2019-03" db="EMBL/GenBank/DDBJ databases">
        <title>Genomic Encyclopedia of Type Strains, Phase IV (KMG-IV): sequencing the most valuable type-strain genomes for metagenomic binning, comparative biology and taxonomic classification.</title>
        <authorList>
            <person name="Goeker M."/>
        </authorList>
    </citation>
    <scope>NUCLEOTIDE SEQUENCE [LARGE SCALE GENOMIC DNA]</scope>
    <source>
        <strain evidence="7 8">DSM 18577</strain>
    </source>
</reference>
<dbReference type="GO" id="GO:0009279">
    <property type="term" value="C:cell outer membrane"/>
    <property type="evidence" value="ECO:0007669"/>
    <property type="project" value="UniProtKB-SubCell"/>
</dbReference>
<comment type="similarity">
    <text evidence="4">Belongs to the BamB family.</text>
</comment>
<dbReference type="Gene3D" id="2.130.10.10">
    <property type="entry name" value="YVTN repeat-like/Quinoprotein amine dehydrogenase"/>
    <property type="match status" value="1"/>
</dbReference>
<dbReference type="InterPro" id="IPR018391">
    <property type="entry name" value="PQQ_b-propeller_rpt"/>
</dbReference>
<comment type="subunit">
    <text evidence="4">Part of the Bam complex.</text>
</comment>
<keyword evidence="4" id="KW-0564">Palmitate</keyword>
<dbReference type="EMBL" id="SMGD01000011">
    <property type="protein sequence ID" value="TCK58831.1"/>
    <property type="molecule type" value="Genomic_DNA"/>
</dbReference>
<dbReference type="PANTHER" id="PTHR34512:SF30">
    <property type="entry name" value="OUTER MEMBRANE PROTEIN ASSEMBLY FACTOR BAMB"/>
    <property type="match status" value="1"/>
</dbReference>
<dbReference type="OrthoDB" id="5173551at2"/>